<feature type="transmembrane region" description="Helical" evidence="2">
    <location>
        <begin position="250"/>
        <end position="267"/>
    </location>
</feature>
<feature type="region of interest" description="Disordered" evidence="1">
    <location>
        <begin position="1"/>
        <end position="25"/>
    </location>
</feature>
<dbReference type="GO" id="GO:0016747">
    <property type="term" value="F:acyltransferase activity, transferring groups other than amino-acyl groups"/>
    <property type="evidence" value="ECO:0007669"/>
    <property type="project" value="InterPro"/>
</dbReference>
<keyword evidence="2" id="KW-1133">Transmembrane helix</keyword>
<dbReference type="Proteomes" id="UP000273159">
    <property type="component" value="Unassembled WGS sequence"/>
</dbReference>
<feature type="transmembrane region" description="Helical" evidence="2">
    <location>
        <begin position="102"/>
        <end position="122"/>
    </location>
</feature>
<dbReference type="EMBL" id="RBNH01000004">
    <property type="protein sequence ID" value="RKO25359.1"/>
    <property type="molecule type" value="Genomic_DNA"/>
</dbReference>
<organism evidence="4 5">
    <name type="scientific">Pseudarthrobacter phenanthrenivorans</name>
    <name type="common">Arthrobacter phenanthrenivorans</name>
    <dbReference type="NCBI Taxonomy" id="361575"/>
    <lineage>
        <taxon>Bacteria</taxon>
        <taxon>Bacillati</taxon>
        <taxon>Actinomycetota</taxon>
        <taxon>Actinomycetes</taxon>
        <taxon>Micrococcales</taxon>
        <taxon>Micrococcaceae</taxon>
        <taxon>Pseudarthrobacter</taxon>
    </lineage>
</organism>
<accession>A0A3B0G044</accession>
<gene>
    <name evidence="4" type="ORF">D7Z96_05995</name>
</gene>
<feature type="domain" description="Acyltransferase 3" evidence="3">
    <location>
        <begin position="40"/>
        <end position="389"/>
    </location>
</feature>
<keyword evidence="4" id="KW-0012">Acyltransferase</keyword>
<feature type="transmembrane region" description="Helical" evidence="2">
    <location>
        <begin position="168"/>
        <end position="186"/>
    </location>
</feature>
<evidence type="ECO:0000256" key="1">
    <source>
        <dbReference type="SAM" id="MobiDB-lite"/>
    </source>
</evidence>
<name>A0A3B0G044_PSEPS</name>
<evidence type="ECO:0000313" key="5">
    <source>
        <dbReference type="Proteomes" id="UP000273159"/>
    </source>
</evidence>
<keyword evidence="2" id="KW-0812">Transmembrane</keyword>
<keyword evidence="4" id="KW-0808">Transferase</keyword>
<evidence type="ECO:0000313" key="4">
    <source>
        <dbReference type="EMBL" id="RKO25359.1"/>
    </source>
</evidence>
<evidence type="ECO:0000259" key="3">
    <source>
        <dbReference type="Pfam" id="PF01757"/>
    </source>
</evidence>
<protein>
    <submittedName>
        <fullName evidence="4">Acyltransferase</fullName>
    </submittedName>
</protein>
<dbReference type="InterPro" id="IPR002656">
    <property type="entry name" value="Acyl_transf_3_dom"/>
</dbReference>
<feature type="transmembrane region" description="Helical" evidence="2">
    <location>
        <begin position="370"/>
        <end position="390"/>
    </location>
</feature>
<feature type="transmembrane region" description="Helical" evidence="2">
    <location>
        <begin position="62"/>
        <end position="82"/>
    </location>
</feature>
<dbReference type="RefSeq" id="WP_120691931.1">
    <property type="nucleotide sequence ID" value="NZ_RBNH01000004.1"/>
</dbReference>
<reference evidence="5" key="2">
    <citation type="submission" date="2018-10" db="EMBL/GenBank/DDBJ databases">
        <authorList>
            <person name="Wang Y."/>
            <person name="Wang J."/>
            <person name="Yang X."/>
            <person name="Wang Z."/>
            <person name="Huang Y."/>
        </authorList>
    </citation>
    <scope>NUCLEOTIDE SEQUENCE [LARGE SCALE GENOMIC DNA]</scope>
    <source>
        <strain evidence="5">J015</strain>
    </source>
</reference>
<feature type="transmembrane region" description="Helical" evidence="2">
    <location>
        <begin position="225"/>
        <end position="243"/>
    </location>
</feature>
<comment type="caution">
    <text evidence="4">The sequence shown here is derived from an EMBL/GenBank/DDBJ whole genome shotgun (WGS) entry which is preliminary data.</text>
</comment>
<proteinExistence type="predicted"/>
<feature type="transmembrane region" description="Helical" evidence="2">
    <location>
        <begin position="193"/>
        <end position="213"/>
    </location>
</feature>
<sequence length="409" mass="45415">MTHHGDQSGVNRTSPVPNAVPGPEAGTAAATATLPAGRDRYLDTLRALALARVVAFHSFSGAVWLTLVFPSMGVMFALAGSLMARSLARPAVGVLKSRTRRLLFPLWVYALTVLALLFTAGWRPWEEDVSWLQVALWFVPLGDPPFPENAATNDLVVDSSWGFQAEEILWYIRAYFWFMLLSPLLLRAFRRFPWPTLLAPLVLITALTLENVILPEWANSTVTDFATFGSCWLLGFAHSGGYLRRLRLPVVVLLGLGLMALGFEWAATHLGEEGWDLNAIPLAQALWSLGFCAVLLRLSPVWTPQPARPGLQRPRALRIVDSTVTLMNNRAVTIYLWHNLLLVAAVPLIDLAWENPTLSESVPWLLESEWLLFFMVWPLLGLTILCVGWVEDLGARRKPVLWPAGLVKG</sequence>
<dbReference type="AlphaFoldDB" id="A0A3B0G044"/>
<feature type="transmembrane region" description="Helical" evidence="2">
    <location>
        <begin position="279"/>
        <end position="298"/>
    </location>
</feature>
<keyword evidence="2" id="KW-0472">Membrane</keyword>
<feature type="transmembrane region" description="Helical" evidence="2">
    <location>
        <begin position="332"/>
        <end position="350"/>
    </location>
</feature>
<evidence type="ECO:0000256" key="2">
    <source>
        <dbReference type="SAM" id="Phobius"/>
    </source>
</evidence>
<reference evidence="4 5" key="1">
    <citation type="submission" date="2018-10" db="EMBL/GenBank/DDBJ databases">
        <title>Genome-guide identification and characterization of bacteria that degrade polycyclic aromatic hydrocarbons and resist hexavalent chromium simultaneously.</title>
        <authorList>
            <person name="Feng H."/>
        </authorList>
    </citation>
    <scope>NUCLEOTIDE SEQUENCE [LARGE SCALE GENOMIC DNA]</scope>
    <source>
        <strain evidence="4 5">J015</strain>
    </source>
</reference>
<dbReference type="Pfam" id="PF01757">
    <property type="entry name" value="Acyl_transf_3"/>
    <property type="match status" value="1"/>
</dbReference>